<dbReference type="PANTHER" id="PTHR30015">
    <property type="entry name" value="MRR RESTRICTION SYSTEM PROTEIN"/>
    <property type="match status" value="1"/>
</dbReference>
<keyword evidence="5" id="KW-1185">Reference proteome</keyword>
<dbReference type="RefSeq" id="WP_149103151.1">
    <property type="nucleotide sequence ID" value="NZ_VTFT01000001.1"/>
</dbReference>
<dbReference type="SUPFAM" id="SSF52980">
    <property type="entry name" value="Restriction endonuclease-like"/>
    <property type="match status" value="1"/>
</dbReference>
<dbReference type="Gene3D" id="3.30.65.10">
    <property type="entry name" value="Bacterial Topoisomerase I, domain 1"/>
    <property type="match status" value="1"/>
</dbReference>
<sequence>MGRGRQGLLDHLVALPWPVGLAAGVLGFGSIRYGIPAWLSGQGGPLTQGLAQSDALQVPAWIFLALCTMAAGASFLGSHRKRRLLDAQTGLESIAALGWRDFERLVGEAFRRQGYVVEESGLGGADGGIDLVLRKDGQRTLVQCKQWRRRQVRVNVVREMHGLLAHHGAHAVRIAALGGFTRDAARFAQGKPIELIDGDTLLAMIRSVQAGPRDTQVAAPAVPPPVHARVEPVLQAPSVPGPVTPDCPRCGVAMVKRTNRFTAATFWGCASFPACRGTR</sequence>
<dbReference type="GO" id="GO:0009307">
    <property type="term" value="P:DNA restriction-modification system"/>
    <property type="evidence" value="ECO:0007669"/>
    <property type="project" value="InterPro"/>
</dbReference>
<feature type="domain" description="Restriction endonuclease type IV Mrr" evidence="3">
    <location>
        <begin position="95"/>
        <end position="205"/>
    </location>
</feature>
<protein>
    <submittedName>
        <fullName evidence="4">Restriction endonuclease</fullName>
    </submittedName>
</protein>
<dbReference type="Gene3D" id="3.40.1350.10">
    <property type="match status" value="1"/>
</dbReference>
<keyword evidence="4" id="KW-0255">Endonuclease</keyword>
<feature type="transmembrane region" description="Helical" evidence="1">
    <location>
        <begin position="55"/>
        <end position="76"/>
    </location>
</feature>
<dbReference type="InterPro" id="IPR013498">
    <property type="entry name" value="Topo_IA_Znf"/>
</dbReference>
<dbReference type="GO" id="GO:0003677">
    <property type="term" value="F:DNA binding"/>
    <property type="evidence" value="ECO:0007669"/>
    <property type="project" value="InterPro"/>
</dbReference>
<name>A0A5D4XPK0_9GAMM</name>
<dbReference type="InterPro" id="IPR011335">
    <property type="entry name" value="Restrct_endonuc-II-like"/>
</dbReference>
<keyword evidence="4" id="KW-0378">Hydrolase</keyword>
<feature type="domain" description="DNA topoisomerase type IA zn finger" evidence="2">
    <location>
        <begin position="246"/>
        <end position="278"/>
    </location>
</feature>
<keyword evidence="1" id="KW-1133">Transmembrane helix</keyword>
<feature type="transmembrane region" description="Helical" evidence="1">
    <location>
        <begin position="12"/>
        <end position="35"/>
    </location>
</feature>
<dbReference type="GO" id="GO:0005694">
    <property type="term" value="C:chromosome"/>
    <property type="evidence" value="ECO:0007669"/>
    <property type="project" value="InterPro"/>
</dbReference>
<evidence type="ECO:0000259" key="3">
    <source>
        <dbReference type="Pfam" id="PF04471"/>
    </source>
</evidence>
<evidence type="ECO:0000259" key="2">
    <source>
        <dbReference type="Pfam" id="PF01396"/>
    </source>
</evidence>
<organism evidence="4 5">
    <name type="scientific">Luteimonas viscosa</name>
    <dbReference type="NCBI Taxonomy" id="1132694"/>
    <lineage>
        <taxon>Bacteria</taxon>
        <taxon>Pseudomonadati</taxon>
        <taxon>Pseudomonadota</taxon>
        <taxon>Gammaproteobacteria</taxon>
        <taxon>Lysobacterales</taxon>
        <taxon>Lysobacteraceae</taxon>
        <taxon>Luteimonas</taxon>
    </lineage>
</organism>
<dbReference type="Pfam" id="PF01396">
    <property type="entry name" value="Zn_ribbon_Top1"/>
    <property type="match status" value="1"/>
</dbReference>
<dbReference type="GO" id="GO:0003916">
    <property type="term" value="F:DNA topoisomerase activity"/>
    <property type="evidence" value="ECO:0007669"/>
    <property type="project" value="InterPro"/>
</dbReference>
<proteinExistence type="predicted"/>
<dbReference type="Proteomes" id="UP000324973">
    <property type="component" value="Unassembled WGS sequence"/>
</dbReference>
<dbReference type="GO" id="GO:0006265">
    <property type="term" value="P:DNA topological change"/>
    <property type="evidence" value="ECO:0007669"/>
    <property type="project" value="InterPro"/>
</dbReference>
<comment type="caution">
    <text evidence="4">The sequence shown here is derived from an EMBL/GenBank/DDBJ whole genome shotgun (WGS) entry which is preliminary data.</text>
</comment>
<dbReference type="InterPro" id="IPR011856">
    <property type="entry name" value="tRNA_endonuc-like_dom_sf"/>
</dbReference>
<dbReference type="Pfam" id="PF04471">
    <property type="entry name" value="Mrr_cat"/>
    <property type="match status" value="1"/>
</dbReference>
<reference evidence="4 5" key="1">
    <citation type="submission" date="2019-08" db="EMBL/GenBank/DDBJ databases">
        <title>Luteimonas viscosus sp. nov., isolated from soil of a sunflower field.</title>
        <authorList>
            <person name="Jianli Z."/>
            <person name="Ying Z."/>
        </authorList>
    </citation>
    <scope>NUCLEOTIDE SEQUENCE [LARGE SCALE GENOMIC DNA]</scope>
    <source>
        <strain evidence="4 5">XBU10</strain>
    </source>
</reference>
<evidence type="ECO:0000313" key="5">
    <source>
        <dbReference type="Proteomes" id="UP000324973"/>
    </source>
</evidence>
<dbReference type="InterPro" id="IPR007560">
    <property type="entry name" value="Restrct_endonuc_IV_Mrr"/>
</dbReference>
<keyword evidence="4" id="KW-0540">Nuclease</keyword>
<dbReference type="AlphaFoldDB" id="A0A5D4XPK0"/>
<keyword evidence="1" id="KW-0472">Membrane</keyword>
<dbReference type="InterPro" id="IPR052906">
    <property type="entry name" value="Type_IV_Methyl-Rstrct_Enzyme"/>
</dbReference>
<keyword evidence="1" id="KW-0812">Transmembrane</keyword>
<evidence type="ECO:0000256" key="1">
    <source>
        <dbReference type="SAM" id="Phobius"/>
    </source>
</evidence>
<dbReference type="GO" id="GO:0015666">
    <property type="term" value="F:restriction endodeoxyribonuclease activity"/>
    <property type="evidence" value="ECO:0007669"/>
    <property type="project" value="TreeGrafter"/>
</dbReference>
<dbReference type="EMBL" id="VTFT01000001">
    <property type="protein sequence ID" value="TYT26597.1"/>
    <property type="molecule type" value="Genomic_DNA"/>
</dbReference>
<dbReference type="OrthoDB" id="5782056at2"/>
<gene>
    <name evidence="4" type="ORF">FZO89_10200</name>
</gene>
<evidence type="ECO:0000313" key="4">
    <source>
        <dbReference type="EMBL" id="TYT26597.1"/>
    </source>
</evidence>
<accession>A0A5D4XPK0</accession>
<dbReference type="PANTHER" id="PTHR30015:SF7">
    <property type="entry name" value="TYPE IV METHYL-DIRECTED RESTRICTION ENZYME ECOKMRR"/>
    <property type="match status" value="1"/>
</dbReference>